<dbReference type="InterPro" id="IPR050091">
    <property type="entry name" value="PKS_NRPS_Biosynth_Enz"/>
</dbReference>
<dbReference type="InterPro" id="IPR016039">
    <property type="entry name" value="Thiolase-like"/>
</dbReference>
<dbReference type="SMART" id="SM00822">
    <property type="entry name" value="PKS_KR"/>
    <property type="match status" value="1"/>
</dbReference>
<dbReference type="CDD" id="cd08953">
    <property type="entry name" value="KR_2_SDR_x"/>
    <property type="match status" value="1"/>
</dbReference>
<dbReference type="InterPro" id="IPR014043">
    <property type="entry name" value="Acyl_transferase_dom"/>
</dbReference>
<dbReference type="EMBL" id="LS483469">
    <property type="protein sequence ID" value="SQI45133.1"/>
    <property type="molecule type" value="Genomic_DNA"/>
</dbReference>
<evidence type="ECO:0000256" key="5">
    <source>
        <dbReference type="ARBA" id="ARBA00022553"/>
    </source>
</evidence>
<dbReference type="Gene3D" id="3.30.70.250">
    <property type="entry name" value="Malonyl-CoA ACP transacylase, ACP-binding"/>
    <property type="match status" value="1"/>
</dbReference>
<dbReference type="SMART" id="SM00827">
    <property type="entry name" value="PKS_AT"/>
    <property type="match status" value="1"/>
</dbReference>
<dbReference type="Gene3D" id="3.40.50.720">
    <property type="entry name" value="NAD(P)-binding Rossmann-like Domain"/>
    <property type="match status" value="1"/>
</dbReference>
<dbReference type="GO" id="GO:0004312">
    <property type="term" value="F:fatty acid synthase activity"/>
    <property type="evidence" value="ECO:0007669"/>
    <property type="project" value="TreeGrafter"/>
</dbReference>
<dbReference type="InterPro" id="IPR013968">
    <property type="entry name" value="PKS_KR"/>
</dbReference>
<dbReference type="InterPro" id="IPR036291">
    <property type="entry name" value="NAD(P)-bd_dom_sf"/>
</dbReference>
<dbReference type="Gene3D" id="3.40.47.10">
    <property type="match status" value="1"/>
</dbReference>
<dbReference type="STRING" id="82996.ADP72_14730"/>
<dbReference type="InterPro" id="IPR009081">
    <property type="entry name" value="PP-bd_ACP"/>
</dbReference>
<evidence type="ECO:0000256" key="2">
    <source>
        <dbReference type="ARBA" id="ARBA00005194"/>
    </source>
</evidence>
<dbReference type="PROSITE" id="PS00012">
    <property type="entry name" value="PHOSPHOPANTETHEINE"/>
    <property type="match status" value="1"/>
</dbReference>
<accession>A0A2X4V1V8</accession>
<comment type="pathway">
    <text evidence="2">Lipid metabolism; fatty acid biosynthesis.</text>
</comment>
<dbReference type="InterPro" id="IPR001227">
    <property type="entry name" value="Ac_transferase_dom_sf"/>
</dbReference>
<dbReference type="Gene3D" id="1.10.1200.10">
    <property type="entry name" value="ACP-like"/>
    <property type="match status" value="1"/>
</dbReference>
<organism evidence="11 12">
    <name type="scientific">Serratia plymuthica</name>
    <dbReference type="NCBI Taxonomy" id="82996"/>
    <lineage>
        <taxon>Bacteria</taxon>
        <taxon>Pseudomonadati</taxon>
        <taxon>Pseudomonadota</taxon>
        <taxon>Gammaproteobacteria</taxon>
        <taxon>Enterobacterales</taxon>
        <taxon>Yersiniaceae</taxon>
        <taxon>Serratia</taxon>
    </lineage>
</organism>
<dbReference type="Pfam" id="PF00550">
    <property type="entry name" value="PP-binding"/>
    <property type="match status" value="1"/>
</dbReference>
<dbReference type="PROSITE" id="PS00606">
    <property type="entry name" value="KS3_1"/>
    <property type="match status" value="1"/>
</dbReference>
<reference evidence="11 12" key="1">
    <citation type="submission" date="2018-06" db="EMBL/GenBank/DDBJ databases">
        <authorList>
            <consortium name="Pathogen Informatics"/>
            <person name="Doyle S."/>
        </authorList>
    </citation>
    <scope>NUCLEOTIDE SEQUENCE [LARGE SCALE GENOMIC DNA]</scope>
    <source>
        <strain evidence="11 12">NCTC12961</strain>
    </source>
</reference>
<dbReference type="SMART" id="SM00825">
    <property type="entry name" value="PKS_KS"/>
    <property type="match status" value="1"/>
</dbReference>
<evidence type="ECO:0000256" key="6">
    <source>
        <dbReference type="ARBA" id="ARBA00022679"/>
    </source>
</evidence>
<evidence type="ECO:0000256" key="4">
    <source>
        <dbReference type="ARBA" id="ARBA00022450"/>
    </source>
</evidence>
<dbReference type="InterPro" id="IPR020806">
    <property type="entry name" value="PKS_PP-bd"/>
</dbReference>
<dbReference type="RefSeq" id="WP_063200421.1">
    <property type="nucleotide sequence ID" value="NZ_CAMITG010000001.1"/>
</dbReference>
<dbReference type="PROSITE" id="PS52004">
    <property type="entry name" value="KS3_2"/>
    <property type="match status" value="1"/>
</dbReference>
<dbReference type="CDD" id="cd00833">
    <property type="entry name" value="PKS"/>
    <property type="match status" value="1"/>
</dbReference>
<evidence type="ECO:0000256" key="1">
    <source>
        <dbReference type="ARBA" id="ARBA00004792"/>
    </source>
</evidence>
<keyword evidence="4" id="KW-0596">Phosphopantetheine</keyword>
<dbReference type="Gene3D" id="3.40.366.10">
    <property type="entry name" value="Malonyl-Coenzyme A Acyl Carrier Protein, domain 2"/>
    <property type="match status" value="1"/>
</dbReference>
<dbReference type="InterPro" id="IPR014031">
    <property type="entry name" value="Ketoacyl_synth_C"/>
</dbReference>
<dbReference type="EMBL" id="CP065673">
    <property type="protein sequence ID" value="QPS19153.1"/>
    <property type="molecule type" value="Genomic_DNA"/>
</dbReference>
<keyword evidence="7" id="KW-0677">Repeat</keyword>
<reference evidence="10 13" key="2">
    <citation type="submission" date="2020-12" db="EMBL/GenBank/DDBJ databases">
        <title>FDA dAtabase for Regulatory Grade micrObial Sequences (FDA-ARGOS): Supporting development and validation of Infectious Disease Dx tests.</title>
        <authorList>
            <person name="Sproer C."/>
            <person name="Gronow S."/>
            <person name="Severitt S."/>
            <person name="Schroder I."/>
            <person name="Tallon L."/>
            <person name="Sadzewicz L."/>
            <person name="Zhao X."/>
            <person name="Boylan J."/>
            <person name="Ott S."/>
            <person name="Bowen H."/>
            <person name="Vavikolanu K."/>
            <person name="Mehta A."/>
            <person name="Aluvathingal J."/>
            <person name="Nadendla S."/>
            <person name="Lowell S."/>
            <person name="Myers T."/>
            <person name="Yan Y."/>
            <person name="Sichtig H."/>
        </authorList>
    </citation>
    <scope>NUCLEOTIDE SEQUENCE [LARGE SCALE GENOMIC DNA]</scope>
    <source>
        <strain evidence="10 13">FDAARGOS_907</strain>
    </source>
</reference>
<dbReference type="Proteomes" id="UP000594967">
    <property type="component" value="Chromosome"/>
</dbReference>
<dbReference type="Pfam" id="PF00109">
    <property type="entry name" value="ketoacyl-synt"/>
    <property type="match status" value="1"/>
</dbReference>
<gene>
    <name evidence="11" type="primary">ppsE_1</name>
    <name evidence="10" type="ORF">I6G64_16305</name>
    <name evidence="11" type="ORF">NCTC12961_05034</name>
</gene>
<feature type="domain" description="Carrier" evidence="8">
    <location>
        <begin position="1445"/>
        <end position="1520"/>
    </location>
</feature>
<comment type="similarity">
    <text evidence="3">Belongs to the short-chain dehydrogenases/reductases (SDR) family.</text>
</comment>
<evidence type="ECO:0000256" key="3">
    <source>
        <dbReference type="ARBA" id="ARBA00006484"/>
    </source>
</evidence>
<evidence type="ECO:0000313" key="12">
    <source>
        <dbReference type="Proteomes" id="UP000248897"/>
    </source>
</evidence>
<dbReference type="PANTHER" id="PTHR43775">
    <property type="entry name" value="FATTY ACID SYNTHASE"/>
    <property type="match status" value="1"/>
</dbReference>
<protein>
    <submittedName>
        <fullName evidence="11">Beta-ketoacyl-acyl-carrier-protein synthase I</fullName>
        <ecNumber evidence="11">2.3.1.41</ecNumber>
    </submittedName>
    <submittedName>
        <fullName evidence="10">SDR family NAD(P)-dependent oxidoreductase</fullName>
    </submittedName>
</protein>
<evidence type="ECO:0000259" key="8">
    <source>
        <dbReference type="PROSITE" id="PS50075"/>
    </source>
</evidence>
<dbReference type="Pfam" id="PF08659">
    <property type="entry name" value="KR"/>
    <property type="match status" value="1"/>
</dbReference>
<dbReference type="GO" id="GO:0031177">
    <property type="term" value="F:phosphopantetheine binding"/>
    <property type="evidence" value="ECO:0007669"/>
    <property type="project" value="InterPro"/>
</dbReference>
<dbReference type="UniPathway" id="UPA00094"/>
<dbReference type="Pfam" id="PF02801">
    <property type="entry name" value="Ketoacyl-synt_C"/>
    <property type="match status" value="1"/>
</dbReference>
<dbReference type="InterPro" id="IPR018201">
    <property type="entry name" value="Ketoacyl_synth_AS"/>
</dbReference>
<evidence type="ECO:0000313" key="10">
    <source>
        <dbReference type="EMBL" id="QPS19153.1"/>
    </source>
</evidence>
<keyword evidence="5" id="KW-0597">Phosphoprotein</keyword>
<dbReference type="PANTHER" id="PTHR43775:SF51">
    <property type="entry name" value="INACTIVE PHENOLPHTHIOCEROL SYNTHESIS POLYKETIDE SYNTHASE TYPE I PKS1-RELATED"/>
    <property type="match status" value="1"/>
</dbReference>
<dbReference type="EC" id="2.3.1.41" evidence="11"/>
<name>A0A2X4V1V8_SERPL</name>
<keyword evidence="13" id="KW-1185">Reference proteome</keyword>
<dbReference type="InterPro" id="IPR036736">
    <property type="entry name" value="ACP-like_sf"/>
</dbReference>
<dbReference type="Pfam" id="PF22336">
    <property type="entry name" value="RhiE-like_linker"/>
    <property type="match status" value="1"/>
</dbReference>
<dbReference type="GO" id="GO:0004315">
    <property type="term" value="F:3-oxoacyl-[acyl-carrier-protein] synthase activity"/>
    <property type="evidence" value="ECO:0007669"/>
    <property type="project" value="UniProtKB-EC"/>
</dbReference>
<dbReference type="SUPFAM" id="SSF47336">
    <property type="entry name" value="ACP-like"/>
    <property type="match status" value="1"/>
</dbReference>
<proteinExistence type="inferred from homology"/>
<dbReference type="SUPFAM" id="SSF51735">
    <property type="entry name" value="NAD(P)-binding Rossmann-fold domains"/>
    <property type="match status" value="2"/>
</dbReference>
<dbReference type="InterPro" id="IPR016036">
    <property type="entry name" value="Malonyl_transacylase_ACP-bd"/>
</dbReference>
<keyword evidence="11" id="KW-0012">Acyltransferase</keyword>
<dbReference type="Gene3D" id="3.30.70.3290">
    <property type="match status" value="1"/>
</dbReference>
<feature type="domain" description="Ketosynthase family 3 (KS3)" evidence="9">
    <location>
        <begin position="17"/>
        <end position="443"/>
    </location>
</feature>
<dbReference type="InterPro" id="IPR006162">
    <property type="entry name" value="Ppantetheine_attach_site"/>
</dbReference>
<dbReference type="Proteomes" id="UP000248897">
    <property type="component" value="Chromosome 1"/>
</dbReference>
<dbReference type="PROSITE" id="PS50075">
    <property type="entry name" value="CARRIER"/>
    <property type="match status" value="1"/>
</dbReference>
<dbReference type="InterPro" id="IPR057326">
    <property type="entry name" value="KR_dom"/>
</dbReference>
<dbReference type="InterPro" id="IPR014030">
    <property type="entry name" value="Ketoacyl_synth_N"/>
</dbReference>
<dbReference type="InterPro" id="IPR054514">
    <property type="entry name" value="RhiE-like_linker"/>
</dbReference>
<evidence type="ECO:0000256" key="7">
    <source>
        <dbReference type="ARBA" id="ARBA00022737"/>
    </source>
</evidence>
<evidence type="ECO:0000259" key="9">
    <source>
        <dbReference type="PROSITE" id="PS52004"/>
    </source>
</evidence>
<dbReference type="InterPro" id="IPR020841">
    <property type="entry name" value="PKS_Beta-ketoAc_synthase_dom"/>
</dbReference>
<dbReference type="SUPFAM" id="SSF55048">
    <property type="entry name" value="Probable ACP-binding domain of malonyl-CoA ACP transacylase"/>
    <property type="match status" value="1"/>
</dbReference>
<comment type="pathway">
    <text evidence="1">Antibiotic biosynthesis.</text>
</comment>
<dbReference type="SUPFAM" id="SSF52151">
    <property type="entry name" value="FabD/lysophospholipase-like"/>
    <property type="match status" value="1"/>
</dbReference>
<dbReference type="Pfam" id="PF00698">
    <property type="entry name" value="Acyl_transf_1"/>
    <property type="match status" value="1"/>
</dbReference>
<dbReference type="SUPFAM" id="SSF53901">
    <property type="entry name" value="Thiolase-like"/>
    <property type="match status" value="1"/>
</dbReference>
<dbReference type="SMART" id="SM00823">
    <property type="entry name" value="PKS_PP"/>
    <property type="match status" value="1"/>
</dbReference>
<dbReference type="GO" id="GO:0006633">
    <property type="term" value="P:fatty acid biosynthetic process"/>
    <property type="evidence" value="ECO:0007669"/>
    <property type="project" value="UniProtKB-UniPathway"/>
</dbReference>
<keyword evidence="6 11" id="KW-0808">Transferase</keyword>
<sequence length="1531" mass="167086">MSNAEMLKDALPQSLHGFEIAIVGMAGSFPGAADIEAFWRNIAAGVEAIRELSDEELDEAGTPHAEREQPDFVRRAALLEDAEAFDAAFFGYSPREAQAMDPQQRLFLETAWLALEHAGYAPGKFPGQIGVFASASNSSYAMSYLLRHPDIQRHVALDGLLSGNNNDLLSTRVAYKLNLRGPAMTIGAACSSSLLALHAACQSLLAGECDMALGGGVHVGFPLKSGYRYENSGILSHDGRCRSFDADASGTVAGDGVGAVVLKRLQDALDGGDRIYAIIKGSAVNNDGSSKPGFTAPSINGQTEVLRRALVAADVAPESIGYIEAHGTATRLGDPIELKALLNAYGKQRGPDHRCAVASVKANVGHLDSAAGVTGVIKVAHMLMHRYLPPAVNFSRLNTEIDLRGSAFYIPQQGEPWSSDRPRRAGASAFGIGGTNVHMVLEESRFVAPSGPGRPQQLLCFSARSAAALRDGMARMQAWLSSAEENESEGEALADIAWTLQVGREEMNHRCALVCRDRQQARAELAHRLALPDGGKAMADARTIFMFSGQGSQYAGMMHDHYQQEPFFRDVVDECAGLLKPLLGRDIRPLLFEAADDASLSALYQTRFTQPALFVVEYALSRLLMSWGLAPAACIGHSIGEYVAACLAGVFSLEDGLRIVVRRAALMNEMPPGKMLAVGLSAAELARWLPDGVSLASENAPEFCVASGESEAIETLQALLDARGVEAKPLHTSHAFHSAMMEGCLADFERAFDDITLSPPALPFISCVTGDWIRPEQATSPDYWVSQLRQPVAFSQGVKRLLDEPQNLLLEVGPGSTLTGLARMQLDGVAARRRVFNGGVGVKQPRAGLQTLLAALGELWCQGVAVDWPRLYQHQQRRRVPLPGYAFQRQRYTLASLVNSQSAPLPAVGERLPMAQWCYQSRWKQLPPLSSTPDSWRGRTVVLFMDRLGSGKRLARMLENQGARVRRVSKGIRFRILRSGNATVNPQRPQDFHLLAEYLRSQQQAPDALIHGWSITRSRALSAKNATLHYESLLHIARHFHPENDDAPLDLFVLSNHLHALAGDEQIDPGKALIIGPSRIIPKEFSQIRCKSIDFIPPSRYRGLATTRALSTLLAEMQHTDESPMVALRGAQRYAPLTELDCGQQTEPPFSFCDGGNYLITGAFGGIGSTIAENLARRHRARLLFIARGELPPEAEWESWLAQHDASNAKSRRIAFLQQLQQAGAQVTVISADLADKRSVSRGIAAFTQRYGTLNGIFHCAGVADGGLIQNRSADDSQRVFQAKVQGTRVLEACLRQHAPDFFVVCSSLAAFVGPVGQVAYCAANAWQDAWALNAHQRRDARTRYLAIGWDAWRDVGMAVDSLRQWHGDSGEKTLRDAISPKEGWTLLTQLLARNGGHYLISTRGLPLVDSDANVQTDIAQQDRDGERLQPALFPRPPLSSEYLEPRNETERQITAAWQEKMGIGPLGIEDDFFELNGHSLMAVQIIALIRQRLNVSLPVGFIYDHPTVAALSEQVLMRLQERQPAVEEAK</sequence>
<evidence type="ECO:0000313" key="13">
    <source>
        <dbReference type="Proteomes" id="UP000594967"/>
    </source>
</evidence>
<dbReference type="InterPro" id="IPR016035">
    <property type="entry name" value="Acyl_Trfase/lysoPLipase"/>
</dbReference>
<evidence type="ECO:0000313" key="11">
    <source>
        <dbReference type="EMBL" id="SQI45133.1"/>
    </source>
</evidence>